<keyword evidence="6" id="KW-1185">Reference proteome</keyword>
<feature type="chain" id="PRO_5045936423" evidence="4">
    <location>
        <begin position="22"/>
        <end position="411"/>
    </location>
</feature>
<dbReference type="Gene3D" id="3.40.190.10">
    <property type="entry name" value="Periplasmic binding protein-like II"/>
    <property type="match status" value="2"/>
</dbReference>
<gene>
    <name evidence="5" type="ORF">N0D28_00065</name>
</gene>
<accession>A0ABY5YGD0</accession>
<organism evidence="5 6">
    <name type="scientific">Deinococcus rubellus</name>
    <dbReference type="NCBI Taxonomy" id="1889240"/>
    <lineage>
        <taxon>Bacteria</taxon>
        <taxon>Thermotogati</taxon>
        <taxon>Deinococcota</taxon>
        <taxon>Deinococci</taxon>
        <taxon>Deinococcales</taxon>
        <taxon>Deinococcaceae</taxon>
        <taxon>Deinococcus</taxon>
    </lineage>
</organism>
<dbReference type="Pfam" id="PF01547">
    <property type="entry name" value="SBP_bac_1"/>
    <property type="match status" value="1"/>
</dbReference>
<dbReference type="InterPro" id="IPR006059">
    <property type="entry name" value="SBP"/>
</dbReference>
<evidence type="ECO:0000256" key="2">
    <source>
        <dbReference type="ARBA" id="ARBA00022448"/>
    </source>
</evidence>
<evidence type="ECO:0000256" key="3">
    <source>
        <dbReference type="ARBA" id="ARBA00022729"/>
    </source>
</evidence>
<sequence>MSRILLATLTGSMLLGGLASAQAPTKLTIWLTGDPNETKVIQTATDLYTKAHPNVTFALQALPWSDAHAKILSAAAAQQGPDIITGGLSWGIELGNLGGMVNITKEYPALDKEVKSKNLPGILQSVVTTDGQLYAMPYNLTVQLQFLRPDLLKAAGVDGAPKTWAQLESSIAKIQKAGHKGYMVQWGNLDWLGLFPYLYQAGGSYYDKGCTKATVNSPAGVKALTYFAGLYKKFKVPTDASPDLGGGLDNGNYPLGTSYSTFNLDTTYPKMKGKWTVSALPAGPTGKYTGFLGGTVIGIMAYSKNKDVAADFLKSLNDAKVSKALIENAFKAGLYFIPPRSDFAANLSLPADQKAALLKQLKDSAGPPNCPGFEASNPDLAKAVQSVILNNADPKAALDMAAATMNANLKK</sequence>
<protein>
    <submittedName>
        <fullName evidence="5">Extracellular solute-binding protein</fullName>
    </submittedName>
</protein>
<keyword evidence="2" id="KW-0813">Transport</keyword>
<reference evidence="5" key="1">
    <citation type="submission" date="2022-09" db="EMBL/GenBank/DDBJ databases">
        <title>genome sequence of Deinococcus rubellus.</title>
        <authorList>
            <person name="Srinivasan S."/>
        </authorList>
    </citation>
    <scope>NUCLEOTIDE SEQUENCE</scope>
    <source>
        <strain evidence="5">Ant6</strain>
    </source>
</reference>
<keyword evidence="3 4" id="KW-0732">Signal</keyword>
<evidence type="ECO:0000256" key="1">
    <source>
        <dbReference type="ARBA" id="ARBA00008520"/>
    </source>
</evidence>
<evidence type="ECO:0000313" key="5">
    <source>
        <dbReference type="EMBL" id="UWX64112.1"/>
    </source>
</evidence>
<dbReference type="PANTHER" id="PTHR30061">
    <property type="entry name" value="MALTOSE-BINDING PERIPLASMIC PROTEIN"/>
    <property type="match status" value="1"/>
</dbReference>
<dbReference type="Proteomes" id="UP001060261">
    <property type="component" value="Chromosome"/>
</dbReference>
<dbReference type="PANTHER" id="PTHR30061:SF50">
    <property type="entry name" value="MALTOSE_MALTODEXTRIN-BINDING PERIPLASMIC PROTEIN"/>
    <property type="match status" value="1"/>
</dbReference>
<proteinExistence type="inferred from homology"/>
<dbReference type="EMBL" id="CP104213">
    <property type="protein sequence ID" value="UWX64112.1"/>
    <property type="molecule type" value="Genomic_DNA"/>
</dbReference>
<dbReference type="SUPFAM" id="SSF53850">
    <property type="entry name" value="Periplasmic binding protein-like II"/>
    <property type="match status" value="1"/>
</dbReference>
<name>A0ABY5YGD0_9DEIO</name>
<evidence type="ECO:0000313" key="6">
    <source>
        <dbReference type="Proteomes" id="UP001060261"/>
    </source>
</evidence>
<feature type="signal peptide" evidence="4">
    <location>
        <begin position="1"/>
        <end position="21"/>
    </location>
</feature>
<dbReference type="RefSeq" id="WP_260560387.1">
    <property type="nucleotide sequence ID" value="NZ_CP104213.1"/>
</dbReference>
<evidence type="ECO:0000256" key="4">
    <source>
        <dbReference type="SAM" id="SignalP"/>
    </source>
</evidence>
<comment type="similarity">
    <text evidence="1">Belongs to the bacterial solute-binding protein 1 family.</text>
</comment>